<evidence type="ECO:0000313" key="2">
    <source>
        <dbReference type="Proteomes" id="UP000196534"/>
    </source>
</evidence>
<dbReference type="RefSeq" id="WP_087586369.1">
    <property type="nucleotide sequence ID" value="NZ_CABMKP010000009.1"/>
</dbReference>
<comment type="caution">
    <text evidence="1">The sequence shown here is derived from an EMBL/GenBank/DDBJ whole genome shotgun (WGS) entry which is preliminary data.</text>
</comment>
<dbReference type="Proteomes" id="UP000196534">
    <property type="component" value="Unassembled WGS sequence"/>
</dbReference>
<organism evidence="1 2">
    <name type="scientific">Campylobacter concisus</name>
    <dbReference type="NCBI Taxonomy" id="199"/>
    <lineage>
        <taxon>Bacteria</taxon>
        <taxon>Pseudomonadati</taxon>
        <taxon>Campylobacterota</taxon>
        <taxon>Epsilonproteobacteria</taxon>
        <taxon>Campylobacterales</taxon>
        <taxon>Campylobacteraceae</taxon>
        <taxon>Campylobacter</taxon>
    </lineage>
</organism>
<name>A0A1Y5NAL3_9BACT</name>
<proteinExistence type="predicted"/>
<sequence>MNAKGVSVEEICGLGYGENKLFKESFVCLSDLRGVLAKLSLLGDRISKIQTKNARVSCSISFNWEFEIYIVCRSFRGSRCRFKPEETGLVFEIDLDVPDLEVDEILEKLFEILKAPELKNAGLGVYFAREKRRFNRDV</sequence>
<accession>A0A1Y5NAL3</accession>
<dbReference type="AlphaFoldDB" id="A0A1Y5NAL3"/>
<protein>
    <submittedName>
        <fullName evidence="1">Uncharacterized protein</fullName>
    </submittedName>
</protein>
<reference evidence="1 2" key="1">
    <citation type="submission" date="2017-04" db="EMBL/GenBank/DDBJ databases">
        <title>Complete genome of Campylobacter concisus ATCC 33237T and draft genomes for an additional eight well characterized C. concisus strains.</title>
        <authorList>
            <person name="Cornelius A.J."/>
            <person name="Miller W.G."/>
            <person name="Lastovica A.J."/>
            <person name="On S.L."/>
            <person name="French N.P."/>
            <person name="Vandenberg O."/>
            <person name="Biggs P.J."/>
        </authorList>
    </citation>
    <scope>NUCLEOTIDE SEQUENCE [LARGE SCALE GENOMIC DNA]</scope>
    <source>
        <strain evidence="1 2">Lasto205.94</strain>
    </source>
</reference>
<dbReference type="EMBL" id="NDYR01000009">
    <property type="protein sequence ID" value="OUT17916.1"/>
    <property type="molecule type" value="Genomic_DNA"/>
</dbReference>
<gene>
    <name evidence="1" type="ORF">B9N61_06120</name>
</gene>
<evidence type="ECO:0000313" key="1">
    <source>
        <dbReference type="EMBL" id="OUT17916.1"/>
    </source>
</evidence>